<dbReference type="RefSeq" id="WP_377977070.1">
    <property type="nucleotide sequence ID" value="NZ_JBBKYA010000005.1"/>
</dbReference>
<sequence length="130" mass="14942">MKKLAKKIEVCIEKTNTGYSAYVEYLSVFTSAQTITELYKNLLEAINLVLAEEGKEVTMDQIKLNLDFKQFFQFYKVLNANFLAKRIGMNPKLLSQYVRGKKQPSQKQSEKIIQGVQQIGQELADICLIR</sequence>
<protein>
    <recommendedName>
        <fullName evidence="3">XRE family transcriptional regulator</fullName>
    </recommendedName>
</protein>
<proteinExistence type="predicted"/>
<keyword evidence="2" id="KW-1185">Reference proteome</keyword>
<gene>
    <name evidence="1" type="ORF">SKC38_10330</name>
</gene>
<evidence type="ECO:0000313" key="1">
    <source>
        <dbReference type="EMBL" id="MFD3276624.1"/>
    </source>
</evidence>
<dbReference type="Gene3D" id="3.30.160.250">
    <property type="match status" value="1"/>
</dbReference>
<dbReference type="Proteomes" id="UP001598114">
    <property type="component" value="Unassembled WGS sequence"/>
</dbReference>
<comment type="caution">
    <text evidence="1">The sequence shown here is derived from an EMBL/GenBank/DDBJ whole genome shotgun (WGS) entry which is preliminary data.</text>
</comment>
<organism evidence="1 2">
    <name type="scientific">Aquirufa echingensis</name>
    <dbReference type="NCBI Taxonomy" id="3096516"/>
    <lineage>
        <taxon>Bacteria</taxon>
        <taxon>Pseudomonadati</taxon>
        <taxon>Bacteroidota</taxon>
        <taxon>Cytophagia</taxon>
        <taxon>Cytophagales</taxon>
        <taxon>Flectobacillaceae</taxon>
        <taxon>Aquirufa</taxon>
    </lineage>
</organism>
<reference evidence="1 2" key="1">
    <citation type="submission" date="2024-03" db="EMBL/GenBank/DDBJ databases">
        <title>Aquirufa genome sequencing.</title>
        <authorList>
            <person name="Pitt A."/>
            <person name="Hahn M.W."/>
        </authorList>
    </citation>
    <scope>NUCLEOTIDE SEQUENCE [LARGE SCALE GENOMIC DNA]</scope>
    <source>
        <strain evidence="1 2">PLAD-142S6K</strain>
    </source>
</reference>
<dbReference type="SUPFAM" id="SSF143100">
    <property type="entry name" value="TTHA1013/TTHA0281-like"/>
    <property type="match status" value="1"/>
</dbReference>
<evidence type="ECO:0008006" key="3">
    <source>
        <dbReference type="Google" id="ProtNLM"/>
    </source>
</evidence>
<accession>A0ABW6D0W9</accession>
<dbReference type="InterPro" id="IPR035069">
    <property type="entry name" value="TTHA1013/TTHA0281-like"/>
</dbReference>
<name>A0ABW6D0W9_9BACT</name>
<dbReference type="EMBL" id="JBBKYA010000005">
    <property type="protein sequence ID" value="MFD3276624.1"/>
    <property type="molecule type" value="Genomic_DNA"/>
</dbReference>
<evidence type="ECO:0000313" key="2">
    <source>
        <dbReference type="Proteomes" id="UP001598114"/>
    </source>
</evidence>